<dbReference type="AlphaFoldDB" id="A0A3N4J080"/>
<organism evidence="3 4">
    <name type="scientific">Choiromyces venosus 120613-1</name>
    <dbReference type="NCBI Taxonomy" id="1336337"/>
    <lineage>
        <taxon>Eukaryota</taxon>
        <taxon>Fungi</taxon>
        <taxon>Dikarya</taxon>
        <taxon>Ascomycota</taxon>
        <taxon>Pezizomycotina</taxon>
        <taxon>Pezizomycetes</taxon>
        <taxon>Pezizales</taxon>
        <taxon>Tuberaceae</taxon>
        <taxon>Choiromyces</taxon>
    </lineage>
</organism>
<dbReference type="InterPro" id="IPR056884">
    <property type="entry name" value="NPHP3-like_N"/>
</dbReference>
<keyword evidence="4" id="KW-1185">Reference proteome</keyword>
<feature type="domain" description="Nephrocystin 3-like N-terminal" evidence="2">
    <location>
        <begin position="61"/>
        <end position="230"/>
    </location>
</feature>
<dbReference type="PANTHER" id="PTHR10039">
    <property type="entry name" value="AMELOGENIN"/>
    <property type="match status" value="1"/>
</dbReference>
<dbReference type="EMBL" id="ML120493">
    <property type="protein sequence ID" value="RPA91556.1"/>
    <property type="molecule type" value="Genomic_DNA"/>
</dbReference>
<evidence type="ECO:0000259" key="2">
    <source>
        <dbReference type="Pfam" id="PF24883"/>
    </source>
</evidence>
<evidence type="ECO:0000256" key="1">
    <source>
        <dbReference type="ARBA" id="ARBA00022737"/>
    </source>
</evidence>
<reference evidence="3 4" key="1">
    <citation type="journal article" date="2018" name="Nat. Ecol. Evol.">
        <title>Pezizomycetes genomes reveal the molecular basis of ectomycorrhizal truffle lifestyle.</title>
        <authorList>
            <person name="Murat C."/>
            <person name="Payen T."/>
            <person name="Noel B."/>
            <person name="Kuo A."/>
            <person name="Morin E."/>
            <person name="Chen J."/>
            <person name="Kohler A."/>
            <person name="Krizsan K."/>
            <person name="Balestrini R."/>
            <person name="Da Silva C."/>
            <person name="Montanini B."/>
            <person name="Hainaut M."/>
            <person name="Levati E."/>
            <person name="Barry K.W."/>
            <person name="Belfiori B."/>
            <person name="Cichocki N."/>
            <person name="Clum A."/>
            <person name="Dockter R.B."/>
            <person name="Fauchery L."/>
            <person name="Guy J."/>
            <person name="Iotti M."/>
            <person name="Le Tacon F."/>
            <person name="Lindquist E.A."/>
            <person name="Lipzen A."/>
            <person name="Malagnac F."/>
            <person name="Mello A."/>
            <person name="Molinier V."/>
            <person name="Miyauchi S."/>
            <person name="Poulain J."/>
            <person name="Riccioni C."/>
            <person name="Rubini A."/>
            <person name="Sitrit Y."/>
            <person name="Splivallo R."/>
            <person name="Traeger S."/>
            <person name="Wang M."/>
            <person name="Zifcakova L."/>
            <person name="Wipf D."/>
            <person name="Zambonelli A."/>
            <person name="Paolocci F."/>
            <person name="Nowrousian M."/>
            <person name="Ottonello S."/>
            <person name="Baldrian P."/>
            <person name="Spatafora J.W."/>
            <person name="Henrissat B."/>
            <person name="Nagy L.G."/>
            <person name="Aury J.M."/>
            <person name="Wincker P."/>
            <person name="Grigoriev I.V."/>
            <person name="Bonfante P."/>
            <person name="Martin F.M."/>
        </authorList>
    </citation>
    <scope>NUCLEOTIDE SEQUENCE [LARGE SCALE GENOMIC DNA]</scope>
    <source>
        <strain evidence="3 4">120613-1</strain>
    </source>
</reference>
<accession>A0A3N4J080</accession>
<keyword evidence="1" id="KW-0677">Repeat</keyword>
<dbReference type="Pfam" id="PF24883">
    <property type="entry name" value="NPHP3_N"/>
    <property type="match status" value="1"/>
</dbReference>
<gene>
    <name evidence="3" type="ORF">L873DRAFT_300683</name>
</gene>
<evidence type="ECO:0000313" key="4">
    <source>
        <dbReference type="Proteomes" id="UP000276215"/>
    </source>
</evidence>
<proteinExistence type="predicted"/>
<name>A0A3N4J080_9PEZI</name>
<dbReference type="Proteomes" id="UP000276215">
    <property type="component" value="Unassembled WGS sequence"/>
</dbReference>
<protein>
    <recommendedName>
        <fullName evidence="2">Nephrocystin 3-like N-terminal domain-containing protein</fullName>
    </recommendedName>
</protein>
<dbReference type="InterPro" id="IPR027417">
    <property type="entry name" value="P-loop_NTPase"/>
</dbReference>
<dbReference type="STRING" id="1336337.A0A3N4J080"/>
<sequence length="276" mass="31235">MDQIYSRGSGRGGIVNSYNVNSYNQIVHNTIADDKPQVLQWLSPLKPQERHQQICDNRHEGVGEWIFEREEFVKWRTEEDGAHPVIFCEGDPGVGKTHLSSLVMDRLQDEAIQSRRNIKVIGLYCDYLDREGQTVRNLLGALLKQVICIGEIPEDIRQVFEATKGSFSGAGPRLLQLRQMLKTAIASQEQVLICIDAIDEASPEHRVDLLDALREISQESPSARIFLTGRPFVRSEVERCFPGVQVISVSPTTDDIKRYLAMKLGKDTISTRIPKY</sequence>
<dbReference type="Gene3D" id="3.40.50.300">
    <property type="entry name" value="P-loop containing nucleotide triphosphate hydrolases"/>
    <property type="match status" value="1"/>
</dbReference>
<dbReference type="PANTHER" id="PTHR10039:SF15">
    <property type="entry name" value="NACHT DOMAIN-CONTAINING PROTEIN"/>
    <property type="match status" value="1"/>
</dbReference>
<dbReference type="OrthoDB" id="21416at2759"/>
<dbReference type="SUPFAM" id="SSF52540">
    <property type="entry name" value="P-loop containing nucleoside triphosphate hydrolases"/>
    <property type="match status" value="1"/>
</dbReference>
<evidence type="ECO:0000313" key="3">
    <source>
        <dbReference type="EMBL" id="RPA91556.1"/>
    </source>
</evidence>